<accession>A0AAN8Z1B3</accession>
<sequence>MDGNFLVATAYWSQRRVSSMSSDMEEWKLNRKCPKRVKFFLWLAARERLMTCKELNRRGIVEGTYLICKEEKEMIAYALRDYSHAKNIWFKFVKGIATLRTFWEGSTEEWLRNGAEKKFKLGVEEEEQMFVTAAWCIWKDRCSMMHKSSDNRNREMIRSEDMFISWKKPSKGMYKLNVDGASSMDKGQSSVGGVFRNGRDKWIIDRDTVVVKILHQDAVGWQNVANVKLGGTGPLRIDTGCGDHRRSWAVAS</sequence>
<dbReference type="EMBL" id="JBAMMX010000018">
    <property type="protein sequence ID" value="KAK6922754.1"/>
    <property type="molecule type" value="Genomic_DNA"/>
</dbReference>
<dbReference type="Proteomes" id="UP001370490">
    <property type="component" value="Unassembled WGS sequence"/>
</dbReference>
<evidence type="ECO:0000313" key="3">
    <source>
        <dbReference type="Proteomes" id="UP001370490"/>
    </source>
</evidence>
<dbReference type="Pfam" id="PF13966">
    <property type="entry name" value="zf-RVT"/>
    <property type="match status" value="1"/>
</dbReference>
<organism evidence="2 3">
    <name type="scientific">Dillenia turbinata</name>
    <dbReference type="NCBI Taxonomy" id="194707"/>
    <lineage>
        <taxon>Eukaryota</taxon>
        <taxon>Viridiplantae</taxon>
        <taxon>Streptophyta</taxon>
        <taxon>Embryophyta</taxon>
        <taxon>Tracheophyta</taxon>
        <taxon>Spermatophyta</taxon>
        <taxon>Magnoliopsida</taxon>
        <taxon>eudicotyledons</taxon>
        <taxon>Gunneridae</taxon>
        <taxon>Pentapetalae</taxon>
        <taxon>Dilleniales</taxon>
        <taxon>Dilleniaceae</taxon>
        <taxon>Dillenia</taxon>
    </lineage>
</organism>
<keyword evidence="2" id="KW-0808">Transferase</keyword>
<name>A0AAN8Z1B3_9MAGN</name>
<keyword evidence="2" id="KW-0548">Nucleotidyltransferase</keyword>
<protein>
    <submittedName>
        <fullName evidence="2">Reverse transcriptase zinc-binding domain</fullName>
    </submittedName>
</protein>
<gene>
    <name evidence="2" type="ORF">RJ641_011058</name>
</gene>
<proteinExistence type="predicted"/>
<comment type="caution">
    <text evidence="2">The sequence shown here is derived from an EMBL/GenBank/DDBJ whole genome shotgun (WGS) entry which is preliminary data.</text>
</comment>
<dbReference type="GO" id="GO:0003964">
    <property type="term" value="F:RNA-directed DNA polymerase activity"/>
    <property type="evidence" value="ECO:0007669"/>
    <property type="project" value="UniProtKB-KW"/>
</dbReference>
<dbReference type="InterPro" id="IPR026960">
    <property type="entry name" value="RVT-Znf"/>
</dbReference>
<evidence type="ECO:0000259" key="1">
    <source>
        <dbReference type="Pfam" id="PF13966"/>
    </source>
</evidence>
<reference evidence="2 3" key="1">
    <citation type="submission" date="2023-12" db="EMBL/GenBank/DDBJ databases">
        <title>A high-quality genome assembly for Dillenia turbinata (Dilleniales).</title>
        <authorList>
            <person name="Chanderbali A."/>
        </authorList>
    </citation>
    <scope>NUCLEOTIDE SEQUENCE [LARGE SCALE GENOMIC DNA]</scope>
    <source>
        <strain evidence="2">LSX21</strain>
        <tissue evidence="2">Leaf</tissue>
    </source>
</reference>
<dbReference type="AlphaFoldDB" id="A0AAN8Z1B3"/>
<evidence type="ECO:0000313" key="2">
    <source>
        <dbReference type="EMBL" id="KAK6922754.1"/>
    </source>
</evidence>
<keyword evidence="3" id="KW-1185">Reference proteome</keyword>
<keyword evidence="2" id="KW-0695">RNA-directed DNA polymerase</keyword>
<feature type="domain" description="Reverse transcriptase zinc-binding" evidence="1">
    <location>
        <begin position="7"/>
        <end position="89"/>
    </location>
</feature>